<evidence type="ECO:0000313" key="2">
    <source>
        <dbReference type="Proteomes" id="UP000320762"/>
    </source>
</evidence>
<reference evidence="1 2" key="1">
    <citation type="journal article" date="2019" name="New Phytol.">
        <title>Comparative genomics reveals unique wood-decay strategies and fruiting body development in the Schizophyllaceae.</title>
        <authorList>
            <person name="Almasi E."/>
            <person name="Sahu N."/>
            <person name="Krizsan K."/>
            <person name="Balint B."/>
            <person name="Kovacs G.M."/>
            <person name="Kiss B."/>
            <person name="Cseklye J."/>
            <person name="Drula E."/>
            <person name="Henrissat B."/>
            <person name="Nagy I."/>
            <person name="Chovatia M."/>
            <person name="Adam C."/>
            <person name="LaButti K."/>
            <person name="Lipzen A."/>
            <person name="Riley R."/>
            <person name="Grigoriev I.V."/>
            <person name="Nagy L.G."/>
        </authorList>
    </citation>
    <scope>NUCLEOTIDE SEQUENCE [LARGE SCALE GENOMIC DNA]</scope>
    <source>
        <strain evidence="1 2">NL-1724</strain>
    </source>
</reference>
<dbReference type="OrthoDB" id="2870900at2759"/>
<sequence>MRYSRRCVTSLHASHQVQSTTFHVGFFASSFKSHVAVLLCSRALCAAARPFTVRHCISDLNNQYLPAPGLHDDNFGWVHSAIRTIALRAARVNPYAVKKKLPHPEMDLKLESTWAPFISLSRPGLRTSSK</sequence>
<protein>
    <submittedName>
        <fullName evidence="1">Uncharacterized protein</fullName>
    </submittedName>
</protein>
<organism evidence="1 2">
    <name type="scientific">Schizophyllum amplum</name>
    <dbReference type="NCBI Taxonomy" id="97359"/>
    <lineage>
        <taxon>Eukaryota</taxon>
        <taxon>Fungi</taxon>
        <taxon>Dikarya</taxon>
        <taxon>Basidiomycota</taxon>
        <taxon>Agaricomycotina</taxon>
        <taxon>Agaricomycetes</taxon>
        <taxon>Agaricomycetidae</taxon>
        <taxon>Agaricales</taxon>
        <taxon>Schizophyllaceae</taxon>
        <taxon>Schizophyllum</taxon>
    </lineage>
</organism>
<gene>
    <name evidence="1" type="ORF">BD626DRAFT_486754</name>
</gene>
<dbReference type="AlphaFoldDB" id="A0A550CMT4"/>
<name>A0A550CMT4_9AGAR</name>
<comment type="caution">
    <text evidence="1">The sequence shown here is derived from an EMBL/GenBank/DDBJ whole genome shotgun (WGS) entry which is preliminary data.</text>
</comment>
<evidence type="ECO:0000313" key="1">
    <source>
        <dbReference type="EMBL" id="TRM66110.1"/>
    </source>
</evidence>
<accession>A0A550CMT4</accession>
<proteinExistence type="predicted"/>
<dbReference type="EMBL" id="VDMD01000004">
    <property type="protein sequence ID" value="TRM66110.1"/>
    <property type="molecule type" value="Genomic_DNA"/>
</dbReference>
<keyword evidence="2" id="KW-1185">Reference proteome</keyword>
<dbReference type="Proteomes" id="UP000320762">
    <property type="component" value="Unassembled WGS sequence"/>
</dbReference>